<protein>
    <submittedName>
        <fullName evidence="3">Uncharacterized protein</fullName>
    </submittedName>
</protein>
<evidence type="ECO:0000313" key="4">
    <source>
        <dbReference type="Proteomes" id="UP000310200"/>
    </source>
</evidence>
<reference evidence="3 4" key="1">
    <citation type="journal article" date="2019" name="Philos. Trans. R. Soc. Lond., B, Biol. Sci.">
        <title>Ant behaviour and brain gene expression of defending hosts depend on the ecological success of the intruding social parasite.</title>
        <authorList>
            <person name="Kaur R."/>
            <person name="Stoldt M."/>
            <person name="Jongepier E."/>
            <person name="Feldmeyer B."/>
            <person name="Menzel F."/>
            <person name="Bornberg-Bauer E."/>
            <person name="Foitzik S."/>
        </authorList>
    </citation>
    <scope>NUCLEOTIDE SEQUENCE [LARGE SCALE GENOMIC DNA]</scope>
    <source>
        <tissue evidence="3">Whole body</tissue>
    </source>
</reference>
<feature type="transmembrane region" description="Helical" evidence="2">
    <location>
        <begin position="102"/>
        <end position="122"/>
    </location>
</feature>
<proteinExistence type="predicted"/>
<keyword evidence="2" id="KW-0812">Transmembrane</keyword>
<dbReference type="AlphaFoldDB" id="A0A4S2KQ21"/>
<dbReference type="Proteomes" id="UP000310200">
    <property type="component" value="Unassembled WGS sequence"/>
</dbReference>
<feature type="region of interest" description="Disordered" evidence="1">
    <location>
        <begin position="1"/>
        <end position="48"/>
    </location>
</feature>
<gene>
    <name evidence="3" type="ORF">DBV15_11765</name>
</gene>
<accession>A0A4S2KQ21</accession>
<name>A0A4S2KQ21_9HYME</name>
<evidence type="ECO:0000256" key="2">
    <source>
        <dbReference type="SAM" id="Phobius"/>
    </source>
</evidence>
<keyword evidence="4" id="KW-1185">Reference proteome</keyword>
<keyword evidence="2" id="KW-1133">Transmembrane helix</keyword>
<dbReference type="EMBL" id="QBLH01001413">
    <property type="protein sequence ID" value="TGZ51933.1"/>
    <property type="molecule type" value="Genomic_DNA"/>
</dbReference>
<evidence type="ECO:0000313" key="3">
    <source>
        <dbReference type="EMBL" id="TGZ51933.1"/>
    </source>
</evidence>
<feature type="compositionally biased region" description="Basic and acidic residues" evidence="1">
    <location>
        <begin position="1"/>
        <end position="24"/>
    </location>
</feature>
<comment type="caution">
    <text evidence="3">The sequence shown here is derived from an EMBL/GenBank/DDBJ whole genome shotgun (WGS) entry which is preliminary data.</text>
</comment>
<organism evidence="3 4">
    <name type="scientific">Temnothorax longispinosus</name>
    <dbReference type="NCBI Taxonomy" id="300112"/>
    <lineage>
        <taxon>Eukaryota</taxon>
        <taxon>Metazoa</taxon>
        <taxon>Ecdysozoa</taxon>
        <taxon>Arthropoda</taxon>
        <taxon>Hexapoda</taxon>
        <taxon>Insecta</taxon>
        <taxon>Pterygota</taxon>
        <taxon>Neoptera</taxon>
        <taxon>Endopterygota</taxon>
        <taxon>Hymenoptera</taxon>
        <taxon>Apocrita</taxon>
        <taxon>Aculeata</taxon>
        <taxon>Formicoidea</taxon>
        <taxon>Formicidae</taxon>
        <taxon>Myrmicinae</taxon>
        <taxon>Temnothorax</taxon>
    </lineage>
</organism>
<evidence type="ECO:0000256" key="1">
    <source>
        <dbReference type="SAM" id="MobiDB-lite"/>
    </source>
</evidence>
<keyword evidence="2" id="KW-0472">Membrane</keyword>
<sequence length="189" mass="20949">MERKEGNDGRAARKENRTERERGRRASRAATTWRWGSAHPDPQVGPDLYPVGARQTSRGRRCGFVQRNIVNVNATSLNSPDGEERQFDTHKQTETARGRLKMILRAAPGGIVLLLALIGLVGAQDDDSLASTFLSGRIWKDATVLLLEVAYSAMRMMVDSLAVTKVTRPLTCGQSEFCFFITVVLKTKT</sequence>